<evidence type="ECO:0000313" key="3">
    <source>
        <dbReference type="Proteomes" id="UP000583929"/>
    </source>
</evidence>
<name>A0A7J6I2Z4_CANSA</name>
<dbReference type="EMBL" id="JAATIQ010000012">
    <property type="protein sequence ID" value="KAF4401469.1"/>
    <property type="molecule type" value="Genomic_DNA"/>
</dbReference>
<proteinExistence type="predicted"/>
<organism evidence="2 3">
    <name type="scientific">Cannabis sativa</name>
    <name type="common">Hemp</name>
    <name type="synonym">Marijuana</name>
    <dbReference type="NCBI Taxonomy" id="3483"/>
    <lineage>
        <taxon>Eukaryota</taxon>
        <taxon>Viridiplantae</taxon>
        <taxon>Streptophyta</taxon>
        <taxon>Embryophyta</taxon>
        <taxon>Tracheophyta</taxon>
        <taxon>Spermatophyta</taxon>
        <taxon>Magnoliopsida</taxon>
        <taxon>eudicotyledons</taxon>
        <taxon>Gunneridae</taxon>
        <taxon>Pentapetalae</taxon>
        <taxon>rosids</taxon>
        <taxon>fabids</taxon>
        <taxon>Rosales</taxon>
        <taxon>Cannabaceae</taxon>
        <taxon>Cannabis</taxon>
    </lineage>
</organism>
<accession>A0A7J6I2Z4</accession>
<dbReference type="Proteomes" id="UP000583929">
    <property type="component" value="Unassembled WGS sequence"/>
</dbReference>
<dbReference type="Pfam" id="PF05699">
    <property type="entry name" value="Dimer_Tnp_hAT"/>
    <property type="match status" value="1"/>
</dbReference>
<comment type="caution">
    <text evidence="2">The sequence shown here is derived from an EMBL/GenBank/DDBJ whole genome shotgun (WGS) entry which is preliminary data.</text>
</comment>
<evidence type="ECO:0000313" key="2">
    <source>
        <dbReference type="EMBL" id="KAF4401469.1"/>
    </source>
</evidence>
<evidence type="ECO:0000259" key="1">
    <source>
        <dbReference type="Pfam" id="PF05699"/>
    </source>
</evidence>
<sequence length="88" mass="10143">MNTSFLEPHVKDSIRTFEKMRERKRPGKLRSSSRSWMLRKMKKLLPSFDGQLVVPVTIVASEVVFSTGWYILDPFKSSLISTIVEALL</sequence>
<reference evidence="2 3" key="1">
    <citation type="journal article" date="2020" name="bioRxiv">
        <title>Sequence and annotation of 42 cannabis genomes reveals extensive copy number variation in cannabinoid synthesis and pathogen resistance genes.</title>
        <authorList>
            <person name="Mckernan K.J."/>
            <person name="Helbert Y."/>
            <person name="Kane L.T."/>
            <person name="Ebling H."/>
            <person name="Zhang L."/>
            <person name="Liu B."/>
            <person name="Eaton Z."/>
            <person name="Mclaughlin S."/>
            <person name="Kingan S."/>
            <person name="Baybayan P."/>
            <person name="Concepcion G."/>
            <person name="Jordan M."/>
            <person name="Riva A."/>
            <person name="Barbazuk W."/>
            <person name="Harkins T."/>
        </authorList>
    </citation>
    <scope>NUCLEOTIDE SEQUENCE [LARGE SCALE GENOMIC DNA]</scope>
    <source>
        <strain evidence="3">cv. Jamaican Lion 4</strain>
        <tissue evidence="2">Leaf</tissue>
    </source>
</reference>
<dbReference type="InterPro" id="IPR008906">
    <property type="entry name" value="HATC_C_dom"/>
</dbReference>
<dbReference type="GO" id="GO:0046983">
    <property type="term" value="F:protein dimerization activity"/>
    <property type="evidence" value="ECO:0007669"/>
    <property type="project" value="InterPro"/>
</dbReference>
<protein>
    <recommendedName>
        <fullName evidence="1">HAT C-terminal dimerisation domain-containing protein</fullName>
    </recommendedName>
</protein>
<feature type="domain" description="HAT C-terminal dimerisation" evidence="1">
    <location>
        <begin position="52"/>
        <end position="88"/>
    </location>
</feature>
<gene>
    <name evidence="2" type="ORF">G4B88_001663</name>
</gene>
<keyword evidence="3" id="KW-1185">Reference proteome</keyword>
<dbReference type="AlphaFoldDB" id="A0A7J6I2Z4"/>